<keyword evidence="2" id="KW-1185">Reference proteome</keyword>
<gene>
    <name evidence="1" type="ORF">PPRIM_AZ9-3.1.T0320148</name>
</gene>
<proteinExistence type="predicted"/>
<evidence type="ECO:0000313" key="1">
    <source>
        <dbReference type="EMBL" id="CAD8061785.1"/>
    </source>
</evidence>
<dbReference type="AlphaFoldDB" id="A0A8S1L6B8"/>
<comment type="caution">
    <text evidence="1">The sequence shown here is derived from an EMBL/GenBank/DDBJ whole genome shotgun (WGS) entry which is preliminary data.</text>
</comment>
<sequence length="136" mass="16398">MILQYFISIQSNSIYNQLNEIYKHQDCNQYLNLYIKQVKVDQLKESGSKIYLRPEMRLIEDAQVNKGYKQNLPQSELNIIYGKQQKIGRAIQIERIIQFIIKLEEMQCKRENHIQMRKEQKILILTKHIIQMKKSE</sequence>
<reference evidence="1" key="1">
    <citation type="submission" date="2021-01" db="EMBL/GenBank/DDBJ databases">
        <authorList>
            <consortium name="Genoscope - CEA"/>
            <person name="William W."/>
        </authorList>
    </citation>
    <scope>NUCLEOTIDE SEQUENCE</scope>
</reference>
<dbReference type="Proteomes" id="UP000688137">
    <property type="component" value="Unassembled WGS sequence"/>
</dbReference>
<protein>
    <submittedName>
        <fullName evidence="1">Uncharacterized protein</fullName>
    </submittedName>
</protein>
<accession>A0A8S1L6B8</accession>
<dbReference type="EMBL" id="CAJJDM010000031">
    <property type="protein sequence ID" value="CAD8061785.1"/>
    <property type="molecule type" value="Genomic_DNA"/>
</dbReference>
<name>A0A8S1L6B8_PARPR</name>
<organism evidence="1 2">
    <name type="scientific">Paramecium primaurelia</name>
    <dbReference type="NCBI Taxonomy" id="5886"/>
    <lineage>
        <taxon>Eukaryota</taxon>
        <taxon>Sar</taxon>
        <taxon>Alveolata</taxon>
        <taxon>Ciliophora</taxon>
        <taxon>Intramacronucleata</taxon>
        <taxon>Oligohymenophorea</taxon>
        <taxon>Peniculida</taxon>
        <taxon>Parameciidae</taxon>
        <taxon>Paramecium</taxon>
    </lineage>
</organism>
<evidence type="ECO:0000313" key="2">
    <source>
        <dbReference type="Proteomes" id="UP000688137"/>
    </source>
</evidence>